<dbReference type="PANTHER" id="PTHR32000">
    <property type="entry name" value="SIMILAR TO HYPOTHETICAL PROTEIN"/>
    <property type="match status" value="1"/>
</dbReference>
<comment type="caution">
    <text evidence="2">The sequence shown here is derived from an EMBL/GenBank/DDBJ whole genome shotgun (WGS) entry which is preliminary data.</text>
</comment>
<feature type="region of interest" description="Disordered" evidence="1">
    <location>
        <begin position="132"/>
        <end position="179"/>
    </location>
</feature>
<dbReference type="InterPro" id="IPR040687">
    <property type="entry name" value="DUF5586"/>
</dbReference>
<feature type="compositionally biased region" description="Polar residues" evidence="1">
    <location>
        <begin position="139"/>
        <end position="154"/>
    </location>
</feature>
<feature type="compositionally biased region" description="Basic and acidic residues" evidence="1">
    <location>
        <begin position="72"/>
        <end position="87"/>
    </location>
</feature>
<dbReference type="PANTHER" id="PTHR32000:SF3">
    <property type="entry name" value="RIKEN CDNA A830018L16 GENE"/>
    <property type="match status" value="1"/>
</dbReference>
<feature type="region of interest" description="Disordered" evidence="1">
    <location>
        <begin position="66"/>
        <end position="113"/>
    </location>
</feature>
<dbReference type="SUPFAM" id="SSF47391">
    <property type="entry name" value="Dimerization-anchoring domain of cAMP-dependent PK regulatory subunit"/>
    <property type="match status" value="1"/>
</dbReference>
<name>A0A8S3Z0U7_9EUPU</name>
<keyword evidence="3" id="KW-1185">Reference proteome</keyword>
<feature type="compositionally biased region" description="Low complexity" evidence="1">
    <location>
        <begin position="205"/>
        <end position="214"/>
    </location>
</feature>
<dbReference type="AlphaFoldDB" id="A0A8S3Z0U7"/>
<feature type="non-terminal residue" evidence="2">
    <location>
        <position position="394"/>
    </location>
</feature>
<dbReference type="Proteomes" id="UP000678393">
    <property type="component" value="Unassembled WGS sequence"/>
</dbReference>
<evidence type="ECO:0000256" key="1">
    <source>
        <dbReference type="SAM" id="MobiDB-lite"/>
    </source>
</evidence>
<dbReference type="CDD" id="cd22980">
    <property type="entry name" value="DD_VEST1"/>
    <property type="match status" value="1"/>
</dbReference>
<evidence type="ECO:0000313" key="3">
    <source>
        <dbReference type="Proteomes" id="UP000678393"/>
    </source>
</evidence>
<gene>
    <name evidence="2" type="ORF">CUNI_LOCUS7173</name>
</gene>
<dbReference type="EMBL" id="CAJHNH020001120">
    <property type="protein sequence ID" value="CAG5121615.1"/>
    <property type="molecule type" value="Genomic_DNA"/>
</dbReference>
<reference evidence="2" key="1">
    <citation type="submission" date="2021-04" db="EMBL/GenBank/DDBJ databases">
        <authorList>
            <consortium name="Molecular Ecology Group"/>
        </authorList>
    </citation>
    <scope>NUCLEOTIDE SEQUENCE</scope>
</reference>
<sequence>MSSQSAIHAYMERHRIQSLFEELMNKILRDMPEEPLVYLLRAIYKKAGMEIPQGIRYGGLRKSTSELYKSTSPERRSRSACTKKHDQLGQLPVSPQRYKKEKGISKQKPYWNTDTKTKSSFDELWEESGAVRKEKSSVVRKSNSRQPVTSNSAWASVGLGEDGEEYTSPAYSGKGNNQGSMKLSEAELLALESVARSQRSEPEPELSSAPAASAKRFSKSRKMESVKHKLELGQLLSASEHKLTDSGIGLDLLKDDDDNADALELLENADDLKREGVKHLPETGFKLSRILRFRGNEPPVKLYLDEDEEIESVSQVTGPRQPVWNVPDTENLPGDAIPLHPSYSSIRPQRSNIQHKGFMEKSPTNFVEQSVDSADTLAASARTWTLGEKVTTFS</sequence>
<feature type="region of interest" description="Disordered" evidence="1">
    <location>
        <begin position="193"/>
        <end position="225"/>
    </location>
</feature>
<dbReference type="OrthoDB" id="9945857at2759"/>
<accession>A0A8S3Z0U7</accession>
<protein>
    <submittedName>
        <fullName evidence="2">Uncharacterized protein</fullName>
    </submittedName>
</protein>
<dbReference type="Pfam" id="PF17824">
    <property type="entry name" value="DUF5586"/>
    <property type="match status" value="1"/>
</dbReference>
<organism evidence="2 3">
    <name type="scientific">Candidula unifasciata</name>
    <dbReference type="NCBI Taxonomy" id="100452"/>
    <lineage>
        <taxon>Eukaryota</taxon>
        <taxon>Metazoa</taxon>
        <taxon>Spiralia</taxon>
        <taxon>Lophotrochozoa</taxon>
        <taxon>Mollusca</taxon>
        <taxon>Gastropoda</taxon>
        <taxon>Heterobranchia</taxon>
        <taxon>Euthyneura</taxon>
        <taxon>Panpulmonata</taxon>
        <taxon>Eupulmonata</taxon>
        <taxon>Stylommatophora</taxon>
        <taxon>Helicina</taxon>
        <taxon>Helicoidea</taxon>
        <taxon>Geomitridae</taxon>
        <taxon>Candidula</taxon>
    </lineage>
</organism>
<evidence type="ECO:0000313" key="2">
    <source>
        <dbReference type="EMBL" id="CAG5121615.1"/>
    </source>
</evidence>
<proteinExistence type="predicted"/>